<dbReference type="EMBL" id="KI287611">
    <property type="protein sequence ID" value="ESA09917.1"/>
    <property type="molecule type" value="Genomic_DNA"/>
</dbReference>
<proteinExistence type="predicted"/>
<dbReference type="AlphaFoldDB" id="U9TR30"/>
<dbReference type="HOGENOM" id="CLU_1939257_0_0_1"/>
<protein>
    <submittedName>
        <fullName evidence="1">Uncharacterized protein</fullName>
    </submittedName>
</protein>
<evidence type="ECO:0000313" key="1">
    <source>
        <dbReference type="EMBL" id="ESA09917.1"/>
    </source>
</evidence>
<gene>
    <name evidence="1" type="ORF">GLOINDRAFT_30003</name>
</gene>
<organism evidence="1">
    <name type="scientific">Rhizophagus irregularis (strain DAOM 181602 / DAOM 197198 / MUCL 43194)</name>
    <name type="common">Arbuscular mycorrhizal fungus</name>
    <name type="synonym">Glomus intraradices</name>
    <dbReference type="NCBI Taxonomy" id="747089"/>
    <lineage>
        <taxon>Eukaryota</taxon>
        <taxon>Fungi</taxon>
        <taxon>Fungi incertae sedis</taxon>
        <taxon>Mucoromycota</taxon>
        <taxon>Glomeromycotina</taxon>
        <taxon>Glomeromycetes</taxon>
        <taxon>Glomerales</taxon>
        <taxon>Glomeraceae</taxon>
        <taxon>Rhizophagus</taxon>
    </lineage>
</organism>
<name>U9TR30_RHIID</name>
<sequence>MANRIFRYNDATTRKLCIWNYLESKLTHETNLSILDLELSRWLSALWVTSMDLIVKKKSPIVAPNTSSTPLRTPKLLLLLPDYAKQILNCGAVKKLLKAYQILASEDWGNRWIKMSLPEIHYCSWGGVVG</sequence>
<accession>U9TR30</accession>
<reference evidence="1" key="1">
    <citation type="submission" date="2013-07" db="EMBL/GenBank/DDBJ databases">
        <title>The genome of an arbuscular mycorrhizal fungus provides insights into the evolution of the oldest plant symbiosis.</title>
        <authorList>
            <consortium name="DOE Joint Genome Institute"/>
            <person name="Tisserant E."/>
            <person name="Malbreil M."/>
            <person name="Kuo A."/>
            <person name="Kohler A."/>
            <person name="Symeonidi A."/>
            <person name="Balestrini R."/>
            <person name="Charron P."/>
            <person name="Duensing N."/>
            <person name="Frei-dit-Frey N."/>
            <person name="Gianinazzi-Pearson V."/>
            <person name="Gilbert B."/>
            <person name="Handa Y."/>
            <person name="Hijri M."/>
            <person name="Kaul R."/>
            <person name="Kawaguchi M."/>
            <person name="Krajinski F."/>
            <person name="Lammers P."/>
            <person name="Lapierre D."/>
            <person name="Masclaux F.G."/>
            <person name="Murat C."/>
            <person name="Morin E."/>
            <person name="Ndikumana S."/>
            <person name="Pagni M."/>
            <person name="Petitpierre D."/>
            <person name="Requena N."/>
            <person name="Rosikiewicz P."/>
            <person name="Riley R."/>
            <person name="Saito K."/>
            <person name="San Clemente H."/>
            <person name="Shapiro H."/>
            <person name="van Tuinen D."/>
            <person name="Becard G."/>
            <person name="Bonfante P."/>
            <person name="Paszkowski U."/>
            <person name="Shachar-Hill Y."/>
            <person name="Young J.P."/>
            <person name="Sanders I.R."/>
            <person name="Henrissat B."/>
            <person name="Rensing S.A."/>
            <person name="Grigoriev I.V."/>
            <person name="Corradi N."/>
            <person name="Roux C."/>
            <person name="Martin F."/>
        </authorList>
    </citation>
    <scope>NUCLEOTIDE SEQUENCE</scope>
    <source>
        <strain evidence="1">DAOM 197198</strain>
    </source>
</reference>